<reference evidence="1 2" key="1">
    <citation type="journal article" date="2022" name="Nat. Ecol. Evol.">
        <title>A masculinizing supergene underlies an exaggerated male reproductive morph in a spider.</title>
        <authorList>
            <person name="Hendrickx F."/>
            <person name="De Corte Z."/>
            <person name="Sonet G."/>
            <person name="Van Belleghem S.M."/>
            <person name="Kostlbacher S."/>
            <person name="Vangestel C."/>
        </authorList>
    </citation>
    <scope>NUCLEOTIDE SEQUENCE [LARGE SCALE GENOMIC DNA]</scope>
    <source>
        <strain evidence="1">W744_W776</strain>
    </source>
</reference>
<dbReference type="AlphaFoldDB" id="A0AAV6UUE9"/>
<keyword evidence="2" id="KW-1185">Reference proteome</keyword>
<sequence length="110" mass="12532">MPLRKTSTTSDLEDFKKHQLYSNGVSSGRIVTRSQTGIIQIKRTPSDNELMIDKTRFQPPGHPHLLITLKGLYGAIPSTIITRSTENNIEITPELQKKINKYKEFKPPKK</sequence>
<proteinExistence type="predicted"/>
<comment type="caution">
    <text evidence="1">The sequence shown here is derived from an EMBL/GenBank/DDBJ whole genome shotgun (WGS) entry which is preliminary data.</text>
</comment>
<gene>
    <name evidence="1" type="ORF">JTE90_018773</name>
</gene>
<evidence type="ECO:0000313" key="1">
    <source>
        <dbReference type="EMBL" id="KAG8187774.1"/>
    </source>
</evidence>
<organism evidence="1 2">
    <name type="scientific">Oedothorax gibbosus</name>
    <dbReference type="NCBI Taxonomy" id="931172"/>
    <lineage>
        <taxon>Eukaryota</taxon>
        <taxon>Metazoa</taxon>
        <taxon>Ecdysozoa</taxon>
        <taxon>Arthropoda</taxon>
        <taxon>Chelicerata</taxon>
        <taxon>Arachnida</taxon>
        <taxon>Araneae</taxon>
        <taxon>Araneomorphae</taxon>
        <taxon>Entelegynae</taxon>
        <taxon>Araneoidea</taxon>
        <taxon>Linyphiidae</taxon>
        <taxon>Erigoninae</taxon>
        <taxon>Oedothorax</taxon>
    </lineage>
</organism>
<dbReference type="Proteomes" id="UP000827092">
    <property type="component" value="Unassembled WGS sequence"/>
</dbReference>
<evidence type="ECO:0000313" key="2">
    <source>
        <dbReference type="Proteomes" id="UP000827092"/>
    </source>
</evidence>
<name>A0AAV6UUE9_9ARAC</name>
<accession>A0AAV6UUE9</accession>
<dbReference type="EMBL" id="JAFNEN010000260">
    <property type="protein sequence ID" value="KAG8187774.1"/>
    <property type="molecule type" value="Genomic_DNA"/>
</dbReference>
<protein>
    <submittedName>
        <fullName evidence="1">Uncharacterized protein</fullName>
    </submittedName>
</protein>